<dbReference type="Proteomes" id="UP000596742">
    <property type="component" value="Unassembled WGS sequence"/>
</dbReference>
<dbReference type="SUPFAM" id="SSF63825">
    <property type="entry name" value="YWTD domain"/>
    <property type="match status" value="1"/>
</dbReference>
<evidence type="ECO:0000313" key="2">
    <source>
        <dbReference type="Proteomes" id="UP000596742"/>
    </source>
</evidence>
<dbReference type="OrthoDB" id="10433392at2759"/>
<dbReference type="EMBL" id="UYJE01010041">
    <property type="protein sequence ID" value="VDI79200.1"/>
    <property type="molecule type" value="Genomic_DNA"/>
</dbReference>
<evidence type="ECO:0000313" key="1">
    <source>
        <dbReference type="EMBL" id="VDI79200.1"/>
    </source>
</evidence>
<dbReference type="AlphaFoldDB" id="A0A8B6HGP3"/>
<sequence length="125" mass="14609">NIRNPFVIQLDLANRLIYYVERYDSIIKSSFNLSEKLEIVSLGNERVDCMDLDIDEERLYWITYDKGELKSASSRGNDVQQVISTNSKINNYALRVHGSYILYDSDTKLYDTQNIDNLKKYGRVI</sequence>
<comment type="caution">
    <text evidence="1">The sequence shown here is derived from an EMBL/GenBank/DDBJ whole genome shotgun (WGS) entry which is preliminary data.</text>
</comment>
<organism evidence="1 2">
    <name type="scientific">Mytilus galloprovincialis</name>
    <name type="common">Mediterranean mussel</name>
    <dbReference type="NCBI Taxonomy" id="29158"/>
    <lineage>
        <taxon>Eukaryota</taxon>
        <taxon>Metazoa</taxon>
        <taxon>Spiralia</taxon>
        <taxon>Lophotrochozoa</taxon>
        <taxon>Mollusca</taxon>
        <taxon>Bivalvia</taxon>
        <taxon>Autobranchia</taxon>
        <taxon>Pteriomorphia</taxon>
        <taxon>Mytilida</taxon>
        <taxon>Mytiloidea</taxon>
        <taxon>Mytilidae</taxon>
        <taxon>Mytilinae</taxon>
        <taxon>Mytilus</taxon>
    </lineage>
</organism>
<name>A0A8B6HGP3_MYTGA</name>
<gene>
    <name evidence="1" type="ORF">MGAL_10B005729</name>
</gene>
<keyword evidence="2" id="KW-1185">Reference proteome</keyword>
<dbReference type="InterPro" id="IPR011042">
    <property type="entry name" value="6-blade_b-propeller_TolB-like"/>
</dbReference>
<feature type="non-terminal residue" evidence="1">
    <location>
        <position position="1"/>
    </location>
</feature>
<protein>
    <submittedName>
        <fullName evidence="1">Uncharacterized protein</fullName>
    </submittedName>
</protein>
<accession>A0A8B6HGP3</accession>
<proteinExistence type="predicted"/>
<reference evidence="1" key="1">
    <citation type="submission" date="2018-11" db="EMBL/GenBank/DDBJ databases">
        <authorList>
            <person name="Alioto T."/>
            <person name="Alioto T."/>
        </authorList>
    </citation>
    <scope>NUCLEOTIDE SEQUENCE</scope>
</reference>
<dbReference type="Gene3D" id="2.120.10.30">
    <property type="entry name" value="TolB, C-terminal domain"/>
    <property type="match status" value="1"/>
</dbReference>